<feature type="region of interest" description="Disordered" evidence="1">
    <location>
        <begin position="311"/>
        <end position="332"/>
    </location>
</feature>
<dbReference type="InterPro" id="IPR025486">
    <property type="entry name" value="DUF4378"/>
</dbReference>
<dbReference type="EMBL" id="JBJUIK010000007">
    <property type="protein sequence ID" value="KAL3523764.1"/>
    <property type="molecule type" value="Genomic_DNA"/>
</dbReference>
<feature type="compositionally biased region" description="Basic and acidic residues" evidence="1">
    <location>
        <begin position="311"/>
        <end position="324"/>
    </location>
</feature>
<dbReference type="InterPro" id="IPR032795">
    <property type="entry name" value="DUF3741-assoc"/>
</dbReference>
<gene>
    <name evidence="4" type="ORF">ACH5RR_016598</name>
</gene>
<dbReference type="AlphaFoldDB" id="A0ABD2ZWG2"/>
<evidence type="ECO:0008006" key="6">
    <source>
        <dbReference type="Google" id="ProtNLM"/>
    </source>
</evidence>
<feature type="domain" description="DUF3741" evidence="3">
    <location>
        <begin position="7"/>
        <end position="25"/>
    </location>
</feature>
<dbReference type="PANTHER" id="PTHR46836">
    <property type="entry name" value="AFADIN"/>
    <property type="match status" value="1"/>
</dbReference>
<comment type="caution">
    <text evidence="4">The sequence shown here is derived from an EMBL/GenBank/DDBJ whole genome shotgun (WGS) entry which is preliminary data.</text>
</comment>
<accession>A0ABD2ZWG2</accession>
<reference evidence="4 5" key="1">
    <citation type="submission" date="2024-11" db="EMBL/GenBank/DDBJ databases">
        <title>A near-complete genome assembly of Cinchona calisaya.</title>
        <authorList>
            <person name="Lian D.C."/>
            <person name="Zhao X.W."/>
            <person name="Wei L."/>
        </authorList>
    </citation>
    <scope>NUCLEOTIDE SEQUENCE [LARGE SCALE GENOMIC DNA]</scope>
    <source>
        <tissue evidence="4">Nenye</tissue>
    </source>
</reference>
<organism evidence="4 5">
    <name type="scientific">Cinchona calisaya</name>
    <dbReference type="NCBI Taxonomy" id="153742"/>
    <lineage>
        <taxon>Eukaryota</taxon>
        <taxon>Viridiplantae</taxon>
        <taxon>Streptophyta</taxon>
        <taxon>Embryophyta</taxon>
        <taxon>Tracheophyta</taxon>
        <taxon>Spermatophyta</taxon>
        <taxon>Magnoliopsida</taxon>
        <taxon>eudicotyledons</taxon>
        <taxon>Gunneridae</taxon>
        <taxon>Pentapetalae</taxon>
        <taxon>asterids</taxon>
        <taxon>lamiids</taxon>
        <taxon>Gentianales</taxon>
        <taxon>Rubiaceae</taxon>
        <taxon>Cinchonoideae</taxon>
        <taxon>Cinchoneae</taxon>
        <taxon>Cinchona</taxon>
    </lineage>
</organism>
<name>A0ABD2ZWG2_9GENT</name>
<evidence type="ECO:0000313" key="4">
    <source>
        <dbReference type="EMBL" id="KAL3523764.1"/>
    </source>
</evidence>
<proteinExistence type="predicted"/>
<dbReference type="PANTHER" id="PTHR46836:SF7">
    <property type="entry name" value="PHOSPHATIDYLINOSITOL N-ACETYGLUCOSAMINLYTRANSFERASE SUBUNIT P-LIKE PROTEIN"/>
    <property type="match status" value="1"/>
</dbReference>
<evidence type="ECO:0000313" key="5">
    <source>
        <dbReference type="Proteomes" id="UP001630127"/>
    </source>
</evidence>
<sequence length="865" mass="98147">MEGKLNTPSVIASLMGLDELPPQQTSYTQGKVLSDDYLRKTASIGLIERSSLHGGRLYRKAAEKRCGLEHVFDSNICKTNKESALSNSDVKSDPNRVRAQFSFGRQKNLYAKKHLSIDKKLCCVAEPSDILEDLHVTGENSLGHFNHSNLSTKQLHDSKALQLHLRSGHATTPIITRDTYYRESEPCKQSRKALTDRTVLRSIQKPENDYGESDIVYVKELLKTHSELKDKASNFSLRIVVLKPNSRKAQKSATNLLLFRSDMICQPGDPEYREDGELLKSECRELNIKLTETEDRTSDMEPPKYILRDPRQVSKEAAQEERKNTSNIPGALGSKAKVKVDDSSLNLPEALMTSSQGSFHWEKGQRISNPFPTGSFISREAKKQIFERWKTTKSFEEVEVSGRRCTLGQMFAIHDGKARPRSMYSKLGKNCLTSALCPRKENSKLGSSVLSSKIGSTNEYIRKLPSPKLLKNSSTATEDTRLNPGSGAFQSWSLGQKEVTDNHHKLNSKNFYKEDCLESRDSGVSCEKRHYFPGADLENSRDQFSSCNILRSDSDDNLPLKVNWVVRDDLEDMQADDHSSLDVWDNLTQKKTSYDSLRGELIHRCTSNDSELAMKLREINQPSPDSVLEPPFKQENLSSFEFFDSPISDLSGLAMKLQLLNPGSEETNSEASGMAVSSDADTEKESVKFSWDNGKLWEPLRPEESRDFSYLIDVLDEANLCGYIPDMGSETWQGKESPVSPSVFEALEKKYGKQTSWQKSERKLLFDRISSGLKEILDSCMNFRMLVKPLRRRFNATLRRNDIEEELWMLLISQEREVAKDLSEKVLGKEMKWLELEDDVSIICREIVDFLFDELATEVYSNESI</sequence>
<evidence type="ECO:0000259" key="2">
    <source>
        <dbReference type="Pfam" id="PF14309"/>
    </source>
</evidence>
<evidence type="ECO:0000256" key="1">
    <source>
        <dbReference type="SAM" id="MobiDB-lite"/>
    </source>
</evidence>
<keyword evidence="5" id="KW-1185">Reference proteome</keyword>
<dbReference type="Pfam" id="PF14309">
    <property type="entry name" value="DUF4378"/>
    <property type="match status" value="1"/>
</dbReference>
<protein>
    <recommendedName>
        <fullName evidence="6">DUF4378 domain-containing protein</fullName>
    </recommendedName>
</protein>
<dbReference type="Proteomes" id="UP001630127">
    <property type="component" value="Unassembled WGS sequence"/>
</dbReference>
<dbReference type="Pfam" id="PF14383">
    <property type="entry name" value="VARLMGL"/>
    <property type="match status" value="1"/>
</dbReference>
<feature type="domain" description="DUF4378" evidence="2">
    <location>
        <begin position="707"/>
        <end position="858"/>
    </location>
</feature>
<evidence type="ECO:0000259" key="3">
    <source>
        <dbReference type="Pfam" id="PF14383"/>
    </source>
</evidence>